<dbReference type="EMBL" id="NEVH01017443">
    <property type="protein sequence ID" value="PNF24484.1"/>
    <property type="molecule type" value="Genomic_DNA"/>
</dbReference>
<dbReference type="InParanoid" id="A0A2J7Q7C3"/>
<dbReference type="AlphaFoldDB" id="A0A2J7Q7C3"/>
<keyword evidence="2" id="KW-1185">Reference proteome</keyword>
<name>A0A2J7Q7C3_9NEOP</name>
<evidence type="ECO:0000313" key="1">
    <source>
        <dbReference type="EMBL" id="PNF24484.1"/>
    </source>
</evidence>
<sequence>MRTKGSFDTTRDTSQKTITLAAIGIRISYPVCLKFVSVAMEGEFWSLLERNYSDIDEPGNMKKKHHQSNQF</sequence>
<reference evidence="1 2" key="1">
    <citation type="submission" date="2017-12" db="EMBL/GenBank/DDBJ databases">
        <title>Hemimetabolous genomes reveal molecular basis of termite eusociality.</title>
        <authorList>
            <person name="Harrison M.C."/>
            <person name="Jongepier E."/>
            <person name="Robertson H.M."/>
            <person name="Arning N."/>
            <person name="Bitard-Feildel T."/>
            <person name="Chao H."/>
            <person name="Childers C.P."/>
            <person name="Dinh H."/>
            <person name="Doddapaneni H."/>
            <person name="Dugan S."/>
            <person name="Gowin J."/>
            <person name="Greiner C."/>
            <person name="Han Y."/>
            <person name="Hu H."/>
            <person name="Hughes D.S.T."/>
            <person name="Huylmans A.-K."/>
            <person name="Kemena C."/>
            <person name="Kremer L.P.M."/>
            <person name="Lee S.L."/>
            <person name="Lopez-Ezquerra A."/>
            <person name="Mallet L."/>
            <person name="Monroy-Kuhn J.M."/>
            <person name="Moser A."/>
            <person name="Murali S.C."/>
            <person name="Muzny D.M."/>
            <person name="Otani S."/>
            <person name="Piulachs M.-D."/>
            <person name="Poelchau M."/>
            <person name="Qu J."/>
            <person name="Schaub F."/>
            <person name="Wada-Katsumata A."/>
            <person name="Worley K.C."/>
            <person name="Xie Q."/>
            <person name="Ylla G."/>
            <person name="Poulsen M."/>
            <person name="Gibbs R.A."/>
            <person name="Schal C."/>
            <person name="Richards S."/>
            <person name="Belles X."/>
            <person name="Korb J."/>
            <person name="Bornberg-Bauer E."/>
        </authorList>
    </citation>
    <scope>NUCLEOTIDE SEQUENCE [LARGE SCALE GENOMIC DNA]</scope>
    <source>
        <tissue evidence="1">Whole body</tissue>
    </source>
</reference>
<comment type="caution">
    <text evidence="1">The sequence shown here is derived from an EMBL/GenBank/DDBJ whole genome shotgun (WGS) entry which is preliminary data.</text>
</comment>
<proteinExistence type="predicted"/>
<evidence type="ECO:0000313" key="2">
    <source>
        <dbReference type="Proteomes" id="UP000235965"/>
    </source>
</evidence>
<dbReference type="Proteomes" id="UP000235965">
    <property type="component" value="Unassembled WGS sequence"/>
</dbReference>
<accession>A0A2J7Q7C3</accession>
<protein>
    <submittedName>
        <fullName evidence="1">Uncharacterized protein</fullName>
    </submittedName>
</protein>
<organism evidence="1 2">
    <name type="scientific">Cryptotermes secundus</name>
    <dbReference type="NCBI Taxonomy" id="105785"/>
    <lineage>
        <taxon>Eukaryota</taxon>
        <taxon>Metazoa</taxon>
        <taxon>Ecdysozoa</taxon>
        <taxon>Arthropoda</taxon>
        <taxon>Hexapoda</taxon>
        <taxon>Insecta</taxon>
        <taxon>Pterygota</taxon>
        <taxon>Neoptera</taxon>
        <taxon>Polyneoptera</taxon>
        <taxon>Dictyoptera</taxon>
        <taxon>Blattodea</taxon>
        <taxon>Blattoidea</taxon>
        <taxon>Termitoidae</taxon>
        <taxon>Kalotermitidae</taxon>
        <taxon>Cryptotermitinae</taxon>
        <taxon>Cryptotermes</taxon>
    </lineage>
</organism>
<gene>
    <name evidence="1" type="ORF">B7P43_G06307</name>
</gene>